<dbReference type="InterPro" id="IPR021125">
    <property type="entry name" value="DUF2127"/>
</dbReference>
<gene>
    <name evidence="2" type="ORF">LCGC14_0183420</name>
</gene>
<dbReference type="Pfam" id="PF09900">
    <property type="entry name" value="DUF2127"/>
    <property type="match status" value="1"/>
</dbReference>
<dbReference type="AlphaFoldDB" id="A0A0F9UPE9"/>
<sequence>MSPPLTTNSGGLKLIAILEATKGLFALLVGLGVHELASKDLQQFAERLVEHLHLNPASHYPGVFIHALGAVKDSNLVFIAIGALAYGVVRFIEAYGLWRGYRWTEWFALLSGAIYMPFELYEAFTHTSLLSLLVLVINALIILYMLKVVMKKHHASA</sequence>
<feature type="transmembrane region" description="Helical" evidence="1">
    <location>
        <begin position="124"/>
        <end position="146"/>
    </location>
</feature>
<feature type="transmembrane region" description="Helical" evidence="1">
    <location>
        <begin position="12"/>
        <end position="33"/>
    </location>
</feature>
<protein>
    <recommendedName>
        <fullName evidence="3">DUF2127 domain-containing protein</fullName>
    </recommendedName>
</protein>
<accession>A0A0F9UPE9</accession>
<feature type="transmembrane region" description="Helical" evidence="1">
    <location>
        <begin position="63"/>
        <end position="89"/>
    </location>
</feature>
<evidence type="ECO:0000256" key="1">
    <source>
        <dbReference type="SAM" id="Phobius"/>
    </source>
</evidence>
<comment type="caution">
    <text evidence="2">The sequence shown here is derived from an EMBL/GenBank/DDBJ whole genome shotgun (WGS) entry which is preliminary data.</text>
</comment>
<dbReference type="EMBL" id="LAZR01000074">
    <property type="protein sequence ID" value="KKN95015.1"/>
    <property type="molecule type" value="Genomic_DNA"/>
</dbReference>
<keyword evidence="1" id="KW-0812">Transmembrane</keyword>
<reference evidence="2" key="1">
    <citation type="journal article" date="2015" name="Nature">
        <title>Complex archaea that bridge the gap between prokaryotes and eukaryotes.</title>
        <authorList>
            <person name="Spang A."/>
            <person name="Saw J.H."/>
            <person name="Jorgensen S.L."/>
            <person name="Zaremba-Niedzwiedzka K."/>
            <person name="Martijn J."/>
            <person name="Lind A.E."/>
            <person name="van Eijk R."/>
            <person name="Schleper C."/>
            <person name="Guy L."/>
            <person name="Ettema T.J."/>
        </authorList>
    </citation>
    <scope>NUCLEOTIDE SEQUENCE</scope>
</reference>
<organism evidence="2">
    <name type="scientific">marine sediment metagenome</name>
    <dbReference type="NCBI Taxonomy" id="412755"/>
    <lineage>
        <taxon>unclassified sequences</taxon>
        <taxon>metagenomes</taxon>
        <taxon>ecological metagenomes</taxon>
    </lineage>
</organism>
<name>A0A0F9UPE9_9ZZZZ</name>
<keyword evidence="1" id="KW-0472">Membrane</keyword>
<evidence type="ECO:0008006" key="3">
    <source>
        <dbReference type="Google" id="ProtNLM"/>
    </source>
</evidence>
<proteinExistence type="predicted"/>
<keyword evidence="1" id="KW-1133">Transmembrane helix</keyword>
<evidence type="ECO:0000313" key="2">
    <source>
        <dbReference type="EMBL" id="KKN95015.1"/>
    </source>
</evidence>